<name>A0A8H2RQM4_PSEFL</name>
<dbReference type="GO" id="GO:0006281">
    <property type="term" value="P:DNA repair"/>
    <property type="evidence" value="ECO:0007669"/>
    <property type="project" value="InterPro"/>
</dbReference>
<sequence>MFGKRLTELAPIKEAAATYMMRASEKLRALGSVCKKIRVSFRTGMFNPEETKFANGVGVDRPYPTDNVRLLIKAAVDALERLYRSGFKYSKAEVILLNFDSQASTRMICLRLHRPQRQPRRWLVGED</sequence>
<dbReference type="Proteomes" id="UP000325723">
    <property type="component" value="Unassembled WGS sequence"/>
</dbReference>
<reference evidence="2 3" key="1">
    <citation type="submission" date="2019-09" db="EMBL/GenBank/DDBJ databases">
        <authorList>
            <person name="Chandra G."/>
            <person name="Truman W A."/>
        </authorList>
    </citation>
    <scope>NUCLEOTIDE SEQUENCE [LARGE SCALE GENOMIC DNA]</scope>
    <source>
        <strain evidence="2">PS900</strain>
    </source>
</reference>
<evidence type="ECO:0000259" key="1">
    <source>
        <dbReference type="Pfam" id="PF11799"/>
    </source>
</evidence>
<protein>
    <submittedName>
        <fullName evidence="2">Protein UmuC</fullName>
    </submittedName>
</protein>
<dbReference type="Pfam" id="PF11799">
    <property type="entry name" value="IMS_C"/>
    <property type="match status" value="1"/>
</dbReference>
<dbReference type="EMBL" id="CABVIE010000002">
    <property type="protein sequence ID" value="VVO63037.1"/>
    <property type="molecule type" value="Genomic_DNA"/>
</dbReference>
<evidence type="ECO:0000313" key="3">
    <source>
        <dbReference type="Proteomes" id="UP000325723"/>
    </source>
</evidence>
<dbReference type="AlphaFoldDB" id="A0A8H2RQM4"/>
<comment type="caution">
    <text evidence="2">The sequence shown here is derived from an EMBL/GenBank/DDBJ whole genome shotgun (WGS) entry which is preliminary data.</text>
</comment>
<proteinExistence type="predicted"/>
<dbReference type="InterPro" id="IPR017961">
    <property type="entry name" value="DNA_pol_Y-fam_little_finger"/>
</dbReference>
<gene>
    <name evidence="2" type="primary">umuC</name>
    <name evidence="2" type="ORF">PS900_00900</name>
</gene>
<evidence type="ECO:0000313" key="2">
    <source>
        <dbReference type="EMBL" id="VVO63037.1"/>
    </source>
</evidence>
<feature type="domain" description="DNA polymerase Y-family little finger" evidence="1">
    <location>
        <begin position="2"/>
        <end position="104"/>
    </location>
</feature>
<accession>A0A8H2RQM4</accession>
<dbReference type="GO" id="GO:0003684">
    <property type="term" value="F:damaged DNA binding"/>
    <property type="evidence" value="ECO:0007669"/>
    <property type="project" value="InterPro"/>
</dbReference>
<organism evidence="2 3">
    <name type="scientific">Pseudomonas fluorescens</name>
    <dbReference type="NCBI Taxonomy" id="294"/>
    <lineage>
        <taxon>Bacteria</taxon>
        <taxon>Pseudomonadati</taxon>
        <taxon>Pseudomonadota</taxon>
        <taxon>Gammaproteobacteria</taxon>
        <taxon>Pseudomonadales</taxon>
        <taxon>Pseudomonadaceae</taxon>
        <taxon>Pseudomonas</taxon>
    </lineage>
</organism>